<evidence type="ECO:0000259" key="4">
    <source>
        <dbReference type="Pfam" id="PF04500"/>
    </source>
</evidence>
<evidence type="ECO:0000256" key="3">
    <source>
        <dbReference type="ARBA" id="ARBA00022833"/>
    </source>
</evidence>
<dbReference type="GO" id="GO:0008270">
    <property type="term" value="F:zinc ion binding"/>
    <property type="evidence" value="ECO:0007669"/>
    <property type="project" value="UniProtKB-KW"/>
</dbReference>
<keyword evidence="1" id="KW-0479">Metal-binding</keyword>
<dbReference type="Pfam" id="PF04500">
    <property type="entry name" value="FLYWCH"/>
    <property type="match status" value="3"/>
</dbReference>
<name>A0A2H1VGK0_SPOFR</name>
<dbReference type="Gene3D" id="2.20.25.240">
    <property type="match status" value="3"/>
</dbReference>
<keyword evidence="2" id="KW-0863">Zinc-finger</keyword>
<evidence type="ECO:0000256" key="2">
    <source>
        <dbReference type="ARBA" id="ARBA00022771"/>
    </source>
</evidence>
<reference evidence="5" key="1">
    <citation type="submission" date="2016-07" db="EMBL/GenBank/DDBJ databases">
        <authorList>
            <person name="Bretaudeau A."/>
        </authorList>
    </citation>
    <scope>NUCLEOTIDE SEQUENCE</scope>
    <source>
        <strain evidence="5">Rice</strain>
        <tissue evidence="5">Whole body</tissue>
    </source>
</reference>
<feature type="domain" description="FLYWCH-type" evidence="4">
    <location>
        <begin position="138"/>
        <end position="198"/>
    </location>
</feature>
<dbReference type="InterPro" id="IPR007588">
    <property type="entry name" value="Znf_FLYWCH"/>
</dbReference>
<dbReference type="EMBL" id="ODYU01002462">
    <property type="protein sequence ID" value="SOQ39983.1"/>
    <property type="molecule type" value="Genomic_DNA"/>
</dbReference>
<accession>A0A2H1VGK0</accession>
<proteinExistence type="predicted"/>
<gene>
    <name evidence="5" type="ORF">SFRICE_004212</name>
</gene>
<feature type="domain" description="FLYWCH-type" evidence="4">
    <location>
        <begin position="82"/>
        <end position="132"/>
    </location>
</feature>
<evidence type="ECO:0000313" key="5">
    <source>
        <dbReference type="EMBL" id="SOQ39983.1"/>
    </source>
</evidence>
<organism evidence="5">
    <name type="scientific">Spodoptera frugiperda</name>
    <name type="common">Fall armyworm</name>
    <dbReference type="NCBI Taxonomy" id="7108"/>
    <lineage>
        <taxon>Eukaryota</taxon>
        <taxon>Metazoa</taxon>
        <taxon>Ecdysozoa</taxon>
        <taxon>Arthropoda</taxon>
        <taxon>Hexapoda</taxon>
        <taxon>Insecta</taxon>
        <taxon>Pterygota</taxon>
        <taxon>Neoptera</taxon>
        <taxon>Endopterygota</taxon>
        <taxon>Lepidoptera</taxon>
        <taxon>Glossata</taxon>
        <taxon>Ditrysia</taxon>
        <taxon>Noctuoidea</taxon>
        <taxon>Noctuidae</taxon>
        <taxon>Amphipyrinae</taxon>
        <taxon>Spodoptera</taxon>
    </lineage>
</organism>
<protein>
    <submittedName>
        <fullName evidence="5">SFRICE_004212</fullName>
    </submittedName>
</protein>
<keyword evidence="3" id="KW-0862">Zinc</keyword>
<dbReference type="AlphaFoldDB" id="A0A2H1VGK0"/>
<sequence>MNNGPRFVLSMKGRRMLKLNRYTYYPTSIGPKIRWRCSSQSGCKATVHTYEDHIISLNESHTHPPKYIRKSRIYKTRLSYKFSRRGNKLLVLNGYTFYHQKTYANSKARWVCTRIRKGCRSYIQTFHDVVIYVNIASFVYSRKGNKMILLSGYTFYRHTTFKNNITRWLCGSHHKRGCKALIHSFEETIVKVRAEHNHEPLPNSSIYYSQPA</sequence>
<evidence type="ECO:0000256" key="1">
    <source>
        <dbReference type="ARBA" id="ARBA00022723"/>
    </source>
</evidence>
<feature type="domain" description="FLYWCH-type" evidence="4">
    <location>
        <begin position="7"/>
        <end position="63"/>
    </location>
</feature>